<comment type="caution">
    <text evidence="1">The sequence shown here is derived from an EMBL/GenBank/DDBJ whole genome shotgun (WGS) entry which is preliminary data.</text>
</comment>
<proteinExistence type="predicted"/>
<dbReference type="Proteomes" id="UP000318529">
    <property type="component" value="Unassembled WGS sequence"/>
</dbReference>
<dbReference type="AlphaFoldDB" id="A0A560CQK8"/>
<name>A0A560CQK8_AZOBR</name>
<evidence type="ECO:0000313" key="2">
    <source>
        <dbReference type="Proteomes" id="UP000318529"/>
    </source>
</evidence>
<accession>A0A560CQK8</accession>
<organism evidence="1 2">
    <name type="scientific">Azospirillum brasilense</name>
    <dbReference type="NCBI Taxonomy" id="192"/>
    <lineage>
        <taxon>Bacteria</taxon>
        <taxon>Pseudomonadati</taxon>
        <taxon>Pseudomonadota</taxon>
        <taxon>Alphaproteobacteria</taxon>
        <taxon>Rhodospirillales</taxon>
        <taxon>Azospirillaceae</taxon>
        <taxon>Azospirillum</taxon>
    </lineage>
</organism>
<dbReference type="EMBL" id="VITH01000001">
    <property type="protein sequence ID" value="TWA87143.1"/>
    <property type="molecule type" value="Genomic_DNA"/>
</dbReference>
<reference evidence="1 2" key="1">
    <citation type="submission" date="2019-06" db="EMBL/GenBank/DDBJ databases">
        <title>Genomic Encyclopedia of Type Strains, Phase IV (KMG-V): Genome sequencing to study the core and pangenomes of soil and plant-associated prokaryotes.</title>
        <authorList>
            <person name="Whitman W."/>
        </authorList>
    </citation>
    <scope>NUCLEOTIDE SEQUENCE [LARGE SCALE GENOMIC DNA]</scope>
    <source>
        <strain evidence="1 2">BR 11650</strain>
    </source>
</reference>
<sequence>MPEAPAQPDAQAVADKALADCGGNEAAARLLLAHQLLVARRGMVTGHLRLGANAEDR</sequence>
<protein>
    <submittedName>
        <fullName evidence="1">Uncharacterized protein</fullName>
    </submittedName>
</protein>
<evidence type="ECO:0000313" key="1">
    <source>
        <dbReference type="EMBL" id="TWA87143.1"/>
    </source>
</evidence>
<gene>
    <name evidence="1" type="ORF">FBZ83_1015</name>
</gene>
<dbReference type="RefSeq" id="WP_186465938.1">
    <property type="nucleotide sequence ID" value="NZ_VITH01000001.1"/>
</dbReference>